<proteinExistence type="predicted"/>
<feature type="region of interest" description="Disordered" evidence="1">
    <location>
        <begin position="102"/>
        <end position="122"/>
    </location>
</feature>
<evidence type="ECO:0000256" key="1">
    <source>
        <dbReference type="SAM" id="MobiDB-lite"/>
    </source>
</evidence>
<dbReference type="EMBL" id="LAKD02000038">
    <property type="protein sequence ID" value="OPF79535.1"/>
    <property type="molecule type" value="Genomic_DNA"/>
</dbReference>
<comment type="caution">
    <text evidence="2">The sequence shown here is derived from an EMBL/GenBank/DDBJ whole genome shotgun (WGS) entry which is preliminary data.</text>
</comment>
<dbReference type="AlphaFoldDB" id="A0A1V4D554"/>
<organism evidence="2 3">
    <name type="scientific">Streptomyces antioxidans</name>
    <dbReference type="NCBI Taxonomy" id="1507734"/>
    <lineage>
        <taxon>Bacteria</taxon>
        <taxon>Bacillati</taxon>
        <taxon>Actinomycetota</taxon>
        <taxon>Actinomycetes</taxon>
        <taxon>Kitasatosporales</taxon>
        <taxon>Streptomycetaceae</taxon>
        <taxon>Streptomyces</taxon>
    </lineage>
</organism>
<reference evidence="2" key="1">
    <citation type="submission" date="2016-12" db="EMBL/GenBank/DDBJ databases">
        <title>Genome sequence of Streptomyces antioxidans MUSC 164.</title>
        <authorList>
            <person name="Lee L.-H."/>
            <person name="Ser H.-L."/>
        </authorList>
    </citation>
    <scope>NUCLEOTIDE SEQUENCE [LARGE SCALE GENOMIC DNA]</scope>
    <source>
        <strain evidence="2">MUSC 164</strain>
    </source>
</reference>
<keyword evidence="3" id="KW-1185">Reference proteome</keyword>
<evidence type="ECO:0000313" key="2">
    <source>
        <dbReference type="EMBL" id="OPF79535.1"/>
    </source>
</evidence>
<name>A0A1V4D554_9ACTN</name>
<accession>A0A1V4D554</accession>
<gene>
    <name evidence="2" type="ORF">VT50_0215860</name>
</gene>
<dbReference type="Proteomes" id="UP000033615">
    <property type="component" value="Unassembled WGS sequence"/>
</dbReference>
<evidence type="ECO:0000313" key="3">
    <source>
        <dbReference type="Proteomes" id="UP000033615"/>
    </source>
</evidence>
<protein>
    <submittedName>
        <fullName evidence="2">Uncharacterized protein</fullName>
    </submittedName>
</protein>
<sequence>MVDDPADVPTRDEVVRHWRGLIDGRESRAEAHRWAARWVEAEEGGDVADPMVGKALLRLHGFDMTRDPAHASLVRHGGQGEFIHSGEWIAESFRQWCAECGEYDADPGPPGPDRFPGRAPRG</sequence>